<evidence type="ECO:0000259" key="4">
    <source>
        <dbReference type="Pfam" id="PF24883"/>
    </source>
</evidence>
<reference evidence="5" key="3">
    <citation type="submission" date="2010-09" db="EMBL/GenBank/DDBJ databases">
        <title>Annotation of Gaeumannomyces graminis var. tritici R3-111a-1.</title>
        <authorList>
            <consortium name="The Broad Institute Genome Sequencing Platform"/>
            <person name="Ma L.-J."/>
            <person name="Dead R."/>
            <person name="Young S.K."/>
            <person name="Zeng Q."/>
            <person name="Gargeya S."/>
            <person name="Fitzgerald M."/>
            <person name="Haas B."/>
            <person name="Abouelleil A."/>
            <person name="Alvarado L."/>
            <person name="Arachchi H.M."/>
            <person name="Berlin A."/>
            <person name="Brown A."/>
            <person name="Chapman S.B."/>
            <person name="Chen Z."/>
            <person name="Dunbar C."/>
            <person name="Freedman E."/>
            <person name="Gearin G."/>
            <person name="Gellesch M."/>
            <person name="Goldberg J."/>
            <person name="Griggs A."/>
            <person name="Gujja S."/>
            <person name="Heiman D."/>
            <person name="Howarth C."/>
            <person name="Larson L."/>
            <person name="Lui A."/>
            <person name="MacDonald P.J.P."/>
            <person name="Mehta T."/>
            <person name="Montmayeur A."/>
            <person name="Murphy C."/>
            <person name="Neiman D."/>
            <person name="Pearson M."/>
            <person name="Priest M."/>
            <person name="Roberts A."/>
            <person name="Saif S."/>
            <person name="Shea T."/>
            <person name="Shenoy N."/>
            <person name="Sisk P."/>
            <person name="Stolte C."/>
            <person name="Sykes S."/>
            <person name="Yandava C."/>
            <person name="Wortman J."/>
            <person name="Nusbaum C."/>
            <person name="Birren B."/>
        </authorList>
    </citation>
    <scope>NUCLEOTIDE SEQUENCE</scope>
    <source>
        <strain evidence="5">R3-111a-1</strain>
    </source>
</reference>
<dbReference type="AlphaFoldDB" id="J3NN29"/>
<evidence type="ECO:0000256" key="2">
    <source>
        <dbReference type="ARBA" id="ARBA00023043"/>
    </source>
</evidence>
<organism evidence="5">
    <name type="scientific">Gaeumannomyces tritici (strain R3-111a-1)</name>
    <name type="common">Wheat and barley take-all root rot fungus</name>
    <name type="synonym">Gaeumannomyces graminis var. tritici</name>
    <dbReference type="NCBI Taxonomy" id="644352"/>
    <lineage>
        <taxon>Eukaryota</taxon>
        <taxon>Fungi</taxon>
        <taxon>Dikarya</taxon>
        <taxon>Ascomycota</taxon>
        <taxon>Pezizomycotina</taxon>
        <taxon>Sordariomycetes</taxon>
        <taxon>Sordariomycetidae</taxon>
        <taxon>Magnaporthales</taxon>
        <taxon>Magnaporthaceae</taxon>
        <taxon>Gaeumannomyces</taxon>
    </lineage>
</organism>
<dbReference type="Pfam" id="PF24883">
    <property type="entry name" value="NPHP3_N"/>
    <property type="match status" value="1"/>
</dbReference>
<keyword evidence="1" id="KW-0677">Repeat</keyword>
<dbReference type="Pfam" id="PF13857">
    <property type="entry name" value="Ank_5"/>
    <property type="match status" value="1"/>
</dbReference>
<name>J3NN29_GAET3</name>
<dbReference type="PROSITE" id="PS50088">
    <property type="entry name" value="ANK_REPEAT"/>
    <property type="match status" value="3"/>
</dbReference>
<sequence>MGHEIRVHVQEKQKEVLGSADPYSWVFGSDKFGAWHEGVTRTLWCRGAPGAEKPVLAASAYAHMAERHKGQNAAATIAFCSFDSAESQTPLNIMGCFLRQALQARGVGLLSECLTLGELKKTRDGLSGSLDKTYEEALHRLQQSLGEKRWKAVRRLLHWVAWAARPLAWWLLFVDDENLVRVIHPTTDGFLSQRRHVLFPDGDTMIAHACLHYLQMSCIQGRGRRLLGAPWSEGSLRYRELCLEYPFLKYATAFMAVHVQRSPHGDADMRAAAFLLSDARRLLSQGLLYLNQTWELQDDGTASHVTAHLSFTEVISQLLAKGEPMDSQDRLGRTPLMCALDSPPEFRANSAATAEYLLSAGADASAVCKRGWTALARALKWQQGEIVERLLQLPGVGINATPCGTIPALSFAVRGSNKSVVQKMLARPDIDVNLVDPYDGFTALRHAILEKDVETFDSLVSREDIALGTIDLFRARTPLILAADAGFVEGVGRLIDKGADIYHLGYQQGKALMCAASRDYAGVVCLLISRGAGIHRRDCLGRTVLHSASANNAWAALEVLLSSRDIDIDCQGEHGETALHDACKSSDATGARILIAAGARCDIRDSQGLTPLDIAASNGGGETAESLKASSIYKNTVRDGTSKSLCKAVRVDALEALCSRIAAANVDEINTADTPYSGTPLAVTCEFGRPDVATMLLDAGADPDKADATISYLKALVVHHPKAKENWSLHRGGPVPMDWADEQNPITICQSRNDDYFKTFSQHTAAIVEVKPFLRARGGAGSWIQCSHGRPCTDQVNYQVFLLLKTMVVYHFAGVL</sequence>
<dbReference type="PROSITE" id="PS50297">
    <property type="entry name" value="ANK_REP_REGION"/>
    <property type="match status" value="2"/>
</dbReference>
<dbReference type="InterPro" id="IPR056884">
    <property type="entry name" value="NPHP3-like_N"/>
</dbReference>
<dbReference type="EnsemblFungi" id="EJT77581">
    <property type="protein sequence ID" value="EJT77581"/>
    <property type="gene ID" value="GGTG_02687"/>
</dbReference>
<feature type="repeat" description="ANK" evidence="3">
    <location>
        <begin position="676"/>
        <end position="708"/>
    </location>
</feature>
<reference evidence="6" key="4">
    <citation type="journal article" date="2015" name="G3 (Bethesda)">
        <title>Genome sequences of three phytopathogenic species of the Magnaporthaceae family of fungi.</title>
        <authorList>
            <person name="Okagaki L.H."/>
            <person name="Nunes C.C."/>
            <person name="Sailsbery J."/>
            <person name="Clay B."/>
            <person name="Brown D."/>
            <person name="John T."/>
            <person name="Oh Y."/>
            <person name="Young N."/>
            <person name="Fitzgerald M."/>
            <person name="Haas B.J."/>
            <person name="Zeng Q."/>
            <person name="Young S."/>
            <person name="Adiconis X."/>
            <person name="Fan L."/>
            <person name="Levin J.Z."/>
            <person name="Mitchell T.K."/>
            <person name="Okubara P.A."/>
            <person name="Farman M.L."/>
            <person name="Kohn L.M."/>
            <person name="Birren B."/>
            <person name="Ma L.-J."/>
            <person name="Dean R.A."/>
        </authorList>
    </citation>
    <scope>NUCLEOTIDE SEQUENCE</scope>
    <source>
        <strain evidence="6">R3-111a-1</strain>
    </source>
</reference>
<accession>J3NN29</accession>
<reference evidence="6" key="5">
    <citation type="submission" date="2018-04" db="UniProtKB">
        <authorList>
            <consortium name="EnsemblFungi"/>
        </authorList>
    </citation>
    <scope>IDENTIFICATION</scope>
    <source>
        <strain evidence="6">R3-111a-1</strain>
    </source>
</reference>
<dbReference type="OrthoDB" id="448455at2759"/>
<dbReference type="SUPFAM" id="SSF48403">
    <property type="entry name" value="Ankyrin repeat"/>
    <property type="match status" value="1"/>
</dbReference>
<gene>
    <name evidence="6" type="primary">20343145</name>
    <name evidence="5" type="ORF">GGTG_02687</name>
</gene>
<proteinExistence type="predicted"/>
<evidence type="ECO:0000256" key="3">
    <source>
        <dbReference type="PROSITE-ProRule" id="PRU00023"/>
    </source>
</evidence>
<dbReference type="eggNOG" id="KOG4177">
    <property type="taxonomic scope" value="Eukaryota"/>
</dbReference>
<dbReference type="SMART" id="SM00248">
    <property type="entry name" value="ANK"/>
    <property type="match status" value="10"/>
</dbReference>
<dbReference type="VEuPathDB" id="FungiDB:GGTG_02687"/>
<evidence type="ECO:0000313" key="7">
    <source>
        <dbReference type="Proteomes" id="UP000006039"/>
    </source>
</evidence>
<dbReference type="Gene3D" id="1.25.40.20">
    <property type="entry name" value="Ankyrin repeat-containing domain"/>
    <property type="match status" value="2"/>
</dbReference>
<keyword evidence="2 3" id="KW-0040">ANK repeat</keyword>
<dbReference type="Proteomes" id="UP000006039">
    <property type="component" value="Unassembled WGS sequence"/>
</dbReference>
<dbReference type="InterPro" id="IPR036770">
    <property type="entry name" value="Ankyrin_rpt-contain_sf"/>
</dbReference>
<protein>
    <recommendedName>
        <fullName evidence="4">Nephrocystin 3-like N-terminal domain-containing protein</fullName>
    </recommendedName>
</protein>
<dbReference type="PANTHER" id="PTHR24198">
    <property type="entry name" value="ANKYRIN REPEAT AND PROTEIN KINASE DOMAIN-CONTAINING PROTEIN"/>
    <property type="match status" value="1"/>
</dbReference>
<dbReference type="HOGENOM" id="CLU_346131_0_0_1"/>
<dbReference type="InterPro" id="IPR002110">
    <property type="entry name" value="Ankyrin_rpt"/>
</dbReference>
<dbReference type="Pfam" id="PF12796">
    <property type="entry name" value="Ank_2"/>
    <property type="match status" value="2"/>
</dbReference>
<reference evidence="5" key="2">
    <citation type="submission" date="2010-07" db="EMBL/GenBank/DDBJ databases">
        <authorList>
            <consortium name="The Broad Institute Genome Sequencing Platform"/>
            <consortium name="Broad Institute Genome Sequencing Center for Infectious Disease"/>
            <person name="Ma L.-J."/>
            <person name="Dead R."/>
            <person name="Young S."/>
            <person name="Zeng Q."/>
            <person name="Koehrsen M."/>
            <person name="Alvarado L."/>
            <person name="Berlin A."/>
            <person name="Chapman S.B."/>
            <person name="Chen Z."/>
            <person name="Freedman E."/>
            <person name="Gellesch M."/>
            <person name="Goldberg J."/>
            <person name="Griggs A."/>
            <person name="Gujja S."/>
            <person name="Heilman E.R."/>
            <person name="Heiman D."/>
            <person name="Hepburn T."/>
            <person name="Howarth C."/>
            <person name="Jen D."/>
            <person name="Larson L."/>
            <person name="Mehta T."/>
            <person name="Neiman D."/>
            <person name="Pearson M."/>
            <person name="Roberts A."/>
            <person name="Saif S."/>
            <person name="Shea T."/>
            <person name="Shenoy N."/>
            <person name="Sisk P."/>
            <person name="Stolte C."/>
            <person name="Sykes S."/>
            <person name="Walk T."/>
            <person name="White J."/>
            <person name="Yandava C."/>
            <person name="Haas B."/>
            <person name="Nusbaum C."/>
            <person name="Birren B."/>
        </authorList>
    </citation>
    <scope>NUCLEOTIDE SEQUENCE</scope>
    <source>
        <strain evidence="5">R3-111a-1</strain>
    </source>
</reference>
<feature type="repeat" description="ANK" evidence="3">
    <location>
        <begin position="474"/>
        <end position="501"/>
    </location>
</feature>
<keyword evidence="7" id="KW-1185">Reference proteome</keyword>
<dbReference type="RefSeq" id="XP_009218726.1">
    <property type="nucleotide sequence ID" value="XM_009220462.1"/>
</dbReference>
<reference evidence="7" key="1">
    <citation type="submission" date="2010-07" db="EMBL/GenBank/DDBJ databases">
        <title>The genome sequence of Gaeumannomyces graminis var. tritici strain R3-111a-1.</title>
        <authorList>
            <consortium name="The Broad Institute Genome Sequencing Platform"/>
            <person name="Ma L.-J."/>
            <person name="Dead R."/>
            <person name="Young S."/>
            <person name="Zeng Q."/>
            <person name="Koehrsen M."/>
            <person name="Alvarado L."/>
            <person name="Berlin A."/>
            <person name="Chapman S.B."/>
            <person name="Chen Z."/>
            <person name="Freedman E."/>
            <person name="Gellesch M."/>
            <person name="Goldberg J."/>
            <person name="Griggs A."/>
            <person name="Gujja S."/>
            <person name="Heilman E.R."/>
            <person name="Heiman D."/>
            <person name="Hepburn T."/>
            <person name="Howarth C."/>
            <person name="Jen D."/>
            <person name="Larson L."/>
            <person name="Mehta T."/>
            <person name="Neiman D."/>
            <person name="Pearson M."/>
            <person name="Roberts A."/>
            <person name="Saif S."/>
            <person name="Shea T."/>
            <person name="Shenoy N."/>
            <person name="Sisk P."/>
            <person name="Stolte C."/>
            <person name="Sykes S."/>
            <person name="Walk T."/>
            <person name="White J."/>
            <person name="Yandava C."/>
            <person name="Haas B."/>
            <person name="Nusbaum C."/>
            <person name="Birren B."/>
        </authorList>
    </citation>
    <scope>NUCLEOTIDE SEQUENCE [LARGE SCALE GENOMIC DNA]</scope>
    <source>
        <strain evidence="7">R3-111a-1</strain>
    </source>
</reference>
<evidence type="ECO:0000313" key="6">
    <source>
        <dbReference type="EnsemblFungi" id="EJT77581"/>
    </source>
</evidence>
<feature type="domain" description="Nephrocystin 3-like N-terminal" evidence="4">
    <location>
        <begin position="24"/>
        <end position="115"/>
    </location>
</feature>
<evidence type="ECO:0000313" key="5">
    <source>
        <dbReference type="EMBL" id="EJT77581.1"/>
    </source>
</evidence>
<dbReference type="STRING" id="644352.J3NN29"/>
<feature type="repeat" description="ANK" evidence="3">
    <location>
        <begin position="574"/>
        <end position="606"/>
    </location>
</feature>
<dbReference type="GeneID" id="20343145"/>
<dbReference type="PANTHER" id="PTHR24198:SF194">
    <property type="entry name" value="INVERSIN-A"/>
    <property type="match status" value="1"/>
</dbReference>
<evidence type="ECO:0000256" key="1">
    <source>
        <dbReference type="ARBA" id="ARBA00022737"/>
    </source>
</evidence>
<dbReference type="GO" id="GO:0005737">
    <property type="term" value="C:cytoplasm"/>
    <property type="evidence" value="ECO:0007669"/>
    <property type="project" value="TreeGrafter"/>
</dbReference>
<dbReference type="EMBL" id="GL385396">
    <property type="protein sequence ID" value="EJT77581.1"/>
    <property type="molecule type" value="Genomic_DNA"/>
</dbReference>